<evidence type="ECO:0000256" key="8">
    <source>
        <dbReference type="PIRNR" id="PIRNR006431"/>
    </source>
</evidence>
<dbReference type="AlphaFoldDB" id="A0A953NE44"/>
<feature type="active site" description="Nucleophile" evidence="9">
    <location>
        <position position="115"/>
    </location>
</feature>
<protein>
    <recommendedName>
        <fullName evidence="8 10">Proline iminopeptidase</fullName>
        <shortName evidence="8">PIP</shortName>
        <ecNumber evidence="8 10">3.4.11.5</ecNumber>
    </recommendedName>
    <alternativeName>
        <fullName evidence="8">Prolyl aminopeptidase</fullName>
    </alternativeName>
</protein>
<keyword evidence="5 8" id="KW-0963">Cytoplasm</keyword>
<proteinExistence type="inferred from homology"/>
<comment type="caution">
    <text evidence="12">The sequence shown here is derived from an EMBL/GenBank/DDBJ whole genome shotgun (WGS) entry which is preliminary data.</text>
</comment>
<evidence type="ECO:0000256" key="2">
    <source>
        <dbReference type="ARBA" id="ARBA00004496"/>
    </source>
</evidence>
<comment type="catalytic activity">
    <reaction evidence="1 8 10">
        <text>Release of N-terminal proline from a peptide.</text>
        <dbReference type="EC" id="3.4.11.5"/>
    </reaction>
</comment>
<evidence type="ECO:0000313" key="12">
    <source>
        <dbReference type="EMBL" id="MBZ4195277.1"/>
    </source>
</evidence>
<dbReference type="NCBIfam" id="TIGR01249">
    <property type="entry name" value="pro_imino_pep_1"/>
    <property type="match status" value="1"/>
</dbReference>
<dbReference type="PRINTS" id="PR00793">
    <property type="entry name" value="PROAMNOPTASE"/>
</dbReference>
<evidence type="ECO:0000313" key="13">
    <source>
        <dbReference type="Proteomes" id="UP000772186"/>
    </source>
</evidence>
<dbReference type="PRINTS" id="PR00111">
    <property type="entry name" value="ABHYDROLASE"/>
</dbReference>
<dbReference type="GO" id="GO:0004177">
    <property type="term" value="F:aminopeptidase activity"/>
    <property type="evidence" value="ECO:0007669"/>
    <property type="project" value="UniProtKB-UniRule"/>
</dbReference>
<evidence type="ECO:0000256" key="1">
    <source>
        <dbReference type="ARBA" id="ARBA00001585"/>
    </source>
</evidence>
<dbReference type="EC" id="3.4.11.5" evidence="8 10"/>
<comment type="similarity">
    <text evidence="3 8 10">Belongs to the peptidase S33 family.</text>
</comment>
<dbReference type="InterPro" id="IPR002410">
    <property type="entry name" value="Peptidase_S33"/>
</dbReference>
<feature type="domain" description="AB hydrolase-1" evidence="11">
    <location>
        <begin position="41"/>
        <end position="297"/>
    </location>
</feature>
<dbReference type="InterPro" id="IPR000073">
    <property type="entry name" value="AB_hydrolase_1"/>
</dbReference>
<evidence type="ECO:0000256" key="7">
    <source>
        <dbReference type="ARBA" id="ARBA00022801"/>
    </source>
</evidence>
<feature type="active site" evidence="9">
    <location>
        <position position="267"/>
    </location>
</feature>
<feature type="active site" description="Proton donor" evidence="9">
    <location>
        <position position="295"/>
    </location>
</feature>
<evidence type="ECO:0000259" key="11">
    <source>
        <dbReference type="Pfam" id="PF00561"/>
    </source>
</evidence>
<keyword evidence="6 8" id="KW-0645">Protease</keyword>
<keyword evidence="7 8" id="KW-0378">Hydrolase</keyword>
<dbReference type="PIRSF" id="PIRSF006431">
    <property type="entry name" value="Pept_S33"/>
    <property type="match status" value="1"/>
</dbReference>
<dbReference type="Pfam" id="PF00561">
    <property type="entry name" value="Abhydrolase_1"/>
    <property type="match status" value="1"/>
</dbReference>
<keyword evidence="4 8" id="KW-0031">Aminopeptidase</keyword>
<keyword evidence="13" id="KW-1185">Reference proteome</keyword>
<dbReference type="EMBL" id="JAIQBY010000004">
    <property type="protein sequence ID" value="MBZ4195277.1"/>
    <property type="molecule type" value="Genomic_DNA"/>
</dbReference>
<evidence type="ECO:0000256" key="10">
    <source>
        <dbReference type="RuleBase" id="RU003421"/>
    </source>
</evidence>
<reference evidence="12 13" key="1">
    <citation type="submission" date="2021-09" db="EMBL/GenBank/DDBJ databases">
        <title>WGS of Mycoplasma sp. Zaradi2 strains.</title>
        <authorList>
            <person name="Spergser J."/>
        </authorList>
    </citation>
    <scope>NUCLEOTIDE SEQUENCE [LARGE SCALE GENOMIC DNA]</scope>
    <source>
        <strain evidence="12 13">1331</strain>
    </source>
</reference>
<evidence type="ECO:0000256" key="4">
    <source>
        <dbReference type="ARBA" id="ARBA00022438"/>
    </source>
</evidence>
<dbReference type="PANTHER" id="PTHR43722">
    <property type="entry name" value="PROLINE IMINOPEPTIDASE"/>
    <property type="match status" value="1"/>
</dbReference>
<dbReference type="InterPro" id="IPR005944">
    <property type="entry name" value="Pro_iminopeptidase"/>
</dbReference>
<dbReference type="SUPFAM" id="SSF53474">
    <property type="entry name" value="alpha/beta-Hydrolases"/>
    <property type="match status" value="1"/>
</dbReference>
<dbReference type="GO" id="GO:0005737">
    <property type="term" value="C:cytoplasm"/>
    <property type="evidence" value="ECO:0007669"/>
    <property type="project" value="UniProtKB-SubCell"/>
</dbReference>
<dbReference type="PANTHER" id="PTHR43722:SF1">
    <property type="entry name" value="PROLINE IMINOPEPTIDASE"/>
    <property type="match status" value="1"/>
</dbReference>
<name>A0A953NE44_9MOLU</name>
<evidence type="ECO:0000256" key="3">
    <source>
        <dbReference type="ARBA" id="ARBA00010088"/>
    </source>
</evidence>
<gene>
    <name evidence="12" type="primary">pip</name>
    <name evidence="12" type="ORF">LAD73_00885</name>
</gene>
<sequence>MEVIMGKLFPNIQPYEKGYLRTRDNLHEIYYEILGNPNGFPVLYVHGGPGAGASKDNRRIFDPKFYKIVIFDQRGCGESKPSMSLENNTTWHLVDDIELIREHCNIDKWILLGGSWGTTLSLCYAIKYPNRVRTMVLRGVFLARKKDLLELYQEGTSYFNPIDFQRYISLVPEKYRNDVISYYHYMMHGGNEKLKEKALIEWARWESVNSKINKPEFKTDDLKSIFEIALIENHYFFNNCFFEENYILNNVDKIKNIQTYIIHGAHDLICWPEGAYLLHKQLNNSELNFINEAGHSQWEDKILSKIIDIFENLKKHL</sequence>
<evidence type="ECO:0000256" key="6">
    <source>
        <dbReference type="ARBA" id="ARBA00022670"/>
    </source>
</evidence>
<dbReference type="InterPro" id="IPR029058">
    <property type="entry name" value="AB_hydrolase_fold"/>
</dbReference>
<comment type="subcellular location">
    <subcellularLocation>
        <location evidence="2 8">Cytoplasm</location>
    </subcellularLocation>
</comment>
<accession>A0A953NE44</accession>
<dbReference type="Gene3D" id="3.40.50.1820">
    <property type="entry name" value="alpha/beta hydrolase"/>
    <property type="match status" value="1"/>
</dbReference>
<evidence type="ECO:0000256" key="5">
    <source>
        <dbReference type="ARBA" id="ARBA00022490"/>
    </source>
</evidence>
<dbReference type="GO" id="GO:0006508">
    <property type="term" value="P:proteolysis"/>
    <property type="evidence" value="ECO:0007669"/>
    <property type="project" value="UniProtKB-KW"/>
</dbReference>
<evidence type="ECO:0000256" key="9">
    <source>
        <dbReference type="PIRSR" id="PIRSR006431-1"/>
    </source>
</evidence>
<organism evidence="12 13">
    <name type="scientific">Mycoplasma tauri</name>
    <dbReference type="NCBI Taxonomy" id="547987"/>
    <lineage>
        <taxon>Bacteria</taxon>
        <taxon>Bacillati</taxon>
        <taxon>Mycoplasmatota</taxon>
        <taxon>Mollicutes</taxon>
        <taxon>Mycoplasmataceae</taxon>
        <taxon>Mycoplasma</taxon>
    </lineage>
</organism>
<dbReference type="Proteomes" id="UP000772186">
    <property type="component" value="Unassembled WGS sequence"/>
</dbReference>